<protein>
    <submittedName>
        <fullName evidence="1">Uncharacterized protein</fullName>
    </submittedName>
</protein>
<sequence>MATRNSVETKIAAINDRGNNTAAEVRDVLTEVLNYTENQASLETFQVVSASPIESTTNDKKLFFSIKGIKGETANMTLVVKPIPNATPTDSNQVVFMVPFNQTTGSLTVENFNLLAGNDAEGILPLIDNQNFLIYTIPLYGNDPAQGTLVIALARNYGDYNNMMLLSISNFRTGVISTSISMHVQKFEESLIDNVTNGNINVAVGPRAKATKPTEKDIMVFFNQLFSKK</sequence>
<evidence type="ECO:0000313" key="1">
    <source>
        <dbReference type="EMBL" id="MVO09642.1"/>
    </source>
</evidence>
<proteinExistence type="predicted"/>
<dbReference type="RefSeq" id="WP_140998018.1">
    <property type="nucleotide sequence ID" value="NZ_VDCZ01000007.1"/>
</dbReference>
<name>A0A6I4IM32_9FLAO</name>
<accession>A0A6I4IM32</accession>
<gene>
    <name evidence="1" type="ORF">GOQ30_10765</name>
</gene>
<evidence type="ECO:0000313" key="2">
    <source>
        <dbReference type="Proteomes" id="UP000431264"/>
    </source>
</evidence>
<dbReference type="Proteomes" id="UP000431264">
    <property type="component" value="Unassembled WGS sequence"/>
</dbReference>
<keyword evidence="2" id="KW-1185">Reference proteome</keyword>
<dbReference type="EMBL" id="WQLW01000007">
    <property type="protein sequence ID" value="MVO09642.1"/>
    <property type="molecule type" value="Genomic_DNA"/>
</dbReference>
<organism evidence="1 2">
    <name type="scientific">Flavobacterium profundi</name>
    <dbReference type="NCBI Taxonomy" id="1774945"/>
    <lineage>
        <taxon>Bacteria</taxon>
        <taxon>Pseudomonadati</taxon>
        <taxon>Bacteroidota</taxon>
        <taxon>Flavobacteriia</taxon>
        <taxon>Flavobacteriales</taxon>
        <taxon>Flavobacteriaceae</taxon>
        <taxon>Flavobacterium</taxon>
    </lineage>
</organism>
<dbReference type="OrthoDB" id="1259571at2"/>
<dbReference type="AlphaFoldDB" id="A0A6I4IM32"/>
<reference evidence="2" key="1">
    <citation type="submission" date="2019-05" db="EMBL/GenBank/DDBJ databases">
        <title>Flavobacterium profundi sp. nov., isolated from a deep-sea seamount.</title>
        <authorList>
            <person name="Zhang D.-C."/>
        </authorList>
    </citation>
    <scope>NUCLEOTIDE SEQUENCE [LARGE SCALE GENOMIC DNA]</scope>
    <source>
        <strain evidence="2">TP390</strain>
    </source>
</reference>
<comment type="caution">
    <text evidence="1">The sequence shown here is derived from an EMBL/GenBank/DDBJ whole genome shotgun (WGS) entry which is preliminary data.</text>
</comment>